<dbReference type="InterPro" id="IPR047655">
    <property type="entry name" value="Transpos_IS630-like"/>
</dbReference>
<dbReference type="NCBIfam" id="NF033545">
    <property type="entry name" value="transpos_IS630"/>
    <property type="match status" value="1"/>
</dbReference>
<dbReference type="InterPro" id="IPR038717">
    <property type="entry name" value="Tc1-like_DDE_dom"/>
</dbReference>
<reference evidence="2 3" key="1">
    <citation type="journal article" date="2016" name="Nat. Commun.">
        <title>Thousands of microbial genomes shed light on interconnected biogeochemical processes in an aquifer system.</title>
        <authorList>
            <person name="Anantharaman K."/>
            <person name="Brown C.T."/>
            <person name="Hug L.A."/>
            <person name="Sharon I."/>
            <person name="Castelle C.J."/>
            <person name="Probst A.J."/>
            <person name="Thomas B.C."/>
            <person name="Singh A."/>
            <person name="Wilkins M.J."/>
            <person name="Karaoz U."/>
            <person name="Brodie E.L."/>
            <person name="Williams K.H."/>
            <person name="Hubbard S.S."/>
            <person name="Banfield J.F."/>
        </authorList>
    </citation>
    <scope>NUCLEOTIDE SEQUENCE [LARGE SCALE GENOMIC DNA]</scope>
</reference>
<dbReference type="Gene3D" id="3.30.420.10">
    <property type="entry name" value="Ribonuclease H-like superfamily/Ribonuclease H"/>
    <property type="match status" value="1"/>
</dbReference>
<evidence type="ECO:0000313" key="3">
    <source>
        <dbReference type="Proteomes" id="UP000178771"/>
    </source>
</evidence>
<protein>
    <recommendedName>
        <fullName evidence="1">Tc1-like transposase DDE domain-containing protein</fullName>
    </recommendedName>
</protein>
<dbReference type="PANTHER" id="PTHR46564:SF1">
    <property type="entry name" value="TRANSPOSASE"/>
    <property type="match status" value="1"/>
</dbReference>
<comment type="caution">
    <text evidence="2">The sequence shown here is derived from an EMBL/GenBank/DDBJ whole genome shotgun (WGS) entry which is preliminary data.</text>
</comment>
<sequence>MYQSKRSYHFLLKFSNLSFKYPDKQNIKRNETIVNKRMIEIKEELKRYLKDPDYEVFASDETRIVLEAFCRKAWLRKGRKTIVKAKQERESQNYLGFLDQRNGSCSVFRLKWQKQEEVIRGIRKLMTKYKGKKICLVWDNAPFHRGKLIREQLKYRGKLQGIHLINIPPYAPDRNPIEHVWKEVKREIANKQFLTLEDTKRRFEYESRSGVFNYQF</sequence>
<dbReference type="AlphaFoldDB" id="A0A1F4V3D1"/>
<dbReference type="Proteomes" id="UP000178771">
    <property type="component" value="Unassembled WGS sequence"/>
</dbReference>
<gene>
    <name evidence="2" type="ORF">A2982_03270</name>
</gene>
<organism evidence="2 3">
    <name type="scientific">candidate division WWE3 bacterium RIFCSPLOWO2_01_FULL_39_13</name>
    <dbReference type="NCBI Taxonomy" id="1802624"/>
    <lineage>
        <taxon>Bacteria</taxon>
        <taxon>Katanobacteria</taxon>
    </lineage>
</organism>
<dbReference type="InterPro" id="IPR036397">
    <property type="entry name" value="RNaseH_sf"/>
</dbReference>
<evidence type="ECO:0000259" key="1">
    <source>
        <dbReference type="Pfam" id="PF13358"/>
    </source>
</evidence>
<proteinExistence type="predicted"/>
<dbReference type="Pfam" id="PF13358">
    <property type="entry name" value="DDE_3"/>
    <property type="match status" value="1"/>
</dbReference>
<dbReference type="GO" id="GO:0003676">
    <property type="term" value="F:nucleic acid binding"/>
    <property type="evidence" value="ECO:0007669"/>
    <property type="project" value="InterPro"/>
</dbReference>
<evidence type="ECO:0000313" key="2">
    <source>
        <dbReference type="EMBL" id="OGC51668.1"/>
    </source>
</evidence>
<dbReference type="PANTHER" id="PTHR46564">
    <property type="entry name" value="TRANSPOSASE"/>
    <property type="match status" value="1"/>
</dbReference>
<dbReference type="InterPro" id="IPR012337">
    <property type="entry name" value="RNaseH-like_sf"/>
</dbReference>
<feature type="domain" description="Tc1-like transposase DDE" evidence="1">
    <location>
        <begin position="57"/>
        <end position="198"/>
    </location>
</feature>
<dbReference type="SUPFAM" id="SSF53098">
    <property type="entry name" value="Ribonuclease H-like"/>
    <property type="match status" value="1"/>
</dbReference>
<dbReference type="EMBL" id="MEVH01000015">
    <property type="protein sequence ID" value="OGC51668.1"/>
    <property type="molecule type" value="Genomic_DNA"/>
</dbReference>
<dbReference type="STRING" id="1802624.A2982_03270"/>
<name>A0A1F4V3D1_UNCKA</name>
<accession>A0A1F4V3D1</accession>